<dbReference type="Gene3D" id="2.30.30.490">
    <property type="match status" value="1"/>
</dbReference>
<proteinExistence type="predicted"/>
<dbReference type="SMART" id="SM00439">
    <property type="entry name" value="BAH"/>
    <property type="match status" value="1"/>
</dbReference>
<accession>Q755D1</accession>
<feature type="region of interest" description="Disordered" evidence="6">
    <location>
        <begin position="586"/>
        <end position="611"/>
    </location>
</feature>
<dbReference type="InParanoid" id="Q755D1"/>
<dbReference type="InterPro" id="IPR013083">
    <property type="entry name" value="Znf_RING/FYVE/PHD"/>
</dbReference>
<dbReference type="InterPro" id="IPR001005">
    <property type="entry name" value="SANT/Myb"/>
</dbReference>
<evidence type="ECO:0000256" key="6">
    <source>
        <dbReference type="SAM" id="MobiDB-lite"/>
    </source>
</evidence>
<evidence type="ECO:0000256" key="1">
    <source>
        <dbReference type="ARBA" id="ARBA00022723"/>
    </source>
</evidence>
<keyword evidence="11" id="KW-1185">Reference proteome</keyword>
<dbReference type="Pfam" id="PF13832">
    <property type="entry name" value="zf-HC5HC2H_2"/>
    <property type="match status" value="1"/>
</dbReference>
<dbReference type="GO" id="GO:0048189">
    <property type="term" value="C:Lid2 complex"/>
    <property type="evidence" value="ECO:0000318"/>
    <property type="project" value="GO_Central"/>
</dbReference>
<feature type="coiled-coil region" evidence="5">
    <location>
        <begin position="821"/>
        <end position="848"/>
    </location>
</feature>
<keyword evidence="3" id="KW-0862">Zinc</keyword>
<dbReference type="PROSITE" id="PS51805">
    <property type="entry name" value="EPHD"/>
    <property type="match status" value="1"/>
</dbReference>
<feature type="domain" description="PHD-type" evidence="9">
    <location>
        <begin position="1110"/>
        <end position="1233"/>
    </location>
</feature>
<reference evidence="10 11" key="1">
    <citation type="journal article" date="2004" name="Science">
        <title>The Ashbya gossypii genome as a tool for mapping the ancient Saccharomyces cerevisiae genome.</title>
        <authorList>
            <person name="Dietrich F.S."/>
            <person name="Voegeli S."/>
            <person name="Brachat S."/>
            <person name="Lerch A."/>
            <person name="Gates K."/>
            <person name="Steiner S."/>
            <person name="Mohr C."/>
            <person name="Pohlmann R."/>
            <person name="Luedi P."/>
            <person name="Choi S."/>
            <person name="Wing R.A."/>
            <person name="Flavier A."/>
            <person name="Gaffney T.D."/>
            <person name="Philippsen P."/>
        </authorList>
    </citation>
    <scope>NUCLEOTIDE SEQUENCE [LARGE SCALE GENOMIC DNA]</scope>
    <source>
        <strain evidence="11">ATCC 10895 / CBS 109.51 / FGSC 9923 / NRRL Y-1056</strain>
    </source>
</reference>
<evidence type="ECO:0000256" key="5">
    <source>
        <dbReference type="SAM" id="Coils"/>
    </source>
</evidence>
<feature type="region of interest" description="Disordered" evidence="6">
    <location>
        <begin position="1430"/>
        <end position="1453"/>
    </location>
</feature>
<evidence type="ECO:0000256" key="4">
    <source>
        <dbReference type="PROSITE-ProRule" id="PRU00146"/>
    </source>
</evidence>
<feature type="domain" description="PHD-type" evidence="7">
    <location>
        <begin position="1048"/>
        <end position="1102"/>
    </location>
</feature>
<dbReference type="Gene3D" id="3.30.40.10">
    <property type="entry name" value="Zinc/RING finger domain, C3HC4 (zinc finger)"/>
    <property type="match status" value="2"/>
</dbReference>
<feature type="domain" description="BAH" evidence="8">
    <location>
        <begin position="109"/>
        <end position="242"/>
    </location>
</feature>
<dbReference type="Proteomes" id="UP000000591">
    <property type="component" value="Chromosome VI"/>
</dbReference>
<evidence type="ECO:0000313" key="10">
    <source>
        <dbReference type="EMBL" id="AAS53266.2"/>
    </source>
</evidence>
<feature type="compositionally biased region" description="Polar residues" evidence="6">
    <location>
        <begin position="1430"/>
        <end position="1447"/>
    </location>
</feature>
<dbReference type="PANTHER" id="PTHR47672">
    <property type="entry name" value="E3 UBIQUITIN-PROTEIN LIGASE SNT2"/>
    <property type="match status" value="1"/>
</dbReference>
<feature type="domain" description="PHD-type" evidence="7">
    <location>
        <begin position="298"/>
        <end position="350"/>
    </location>
</feature>
<dbReference type="GO" id="GO:0005694">
    <property type="term" value="C:chromosome"/>
    <property type="evidence" value="ECO:0007669"/>
    <property type="project" value="UniProtKB-ARBA"/>
</dbReference>
<dbReference type="InterPro" id="IPR043151">
    <property type="entry name" value="BAH_sf"/>
</dbReference>
<dbReference type="PANTHER" id="PTHR47672:SF1">
    <property type="entry name" value="E3 UBIQUITIN-PROTEIN LIGASE SNT2"/>
    <property type="match status" value="1"/>
</dbReference>
<name>Q755D1_EREGS</name>
<dbReference type="eggNOG" id="KOG0955">
    <property type="taxonomic scope" value="Eukaryota"/>
</dbReference>
<dbReference type="GO" id="GO:0003682">
    <property type="term" value="F:chromatin binding"/>
    <property type="evidence" value="ECO:0007669"/>
    <property type="project" value="InterPro"/>
</dbReference>
<dbReference type="InterPro" id="IPR029617">
    <property type="entry name" value="Snt2"/>
</dbReference>
<dbReference type="SUPFAM" id="SSF46689">
    <property type="entry name" value="Homeodomain-like"/>
    <property type="match status" value="1"/>
</dbReference>
<dbReference type="FunFam" id="3.30.40.10:FF:000742">
    <property type="entry name" value="DNA-binding E3 ubiquitin-protein ligase"/>
    <property type="match status" value="1"/>
</dbReference>
<dbReference type="SUPFAM" id="SSF57903">
    <property type="entry name" value="FYVE/PHD zinc finger"/>
    <property type="match status" value="3"/>
</dbReference>
<evidence type="ECO:0000256" key="2">
    <source>
        <dbReference type="ARBA" id="ARBA00022771"/>
    </source>
</evidence>
<keyword evidence="2 4" id="KW-0863">Zinc-finger</keyword>
<dbReference type="STRING" id="284811.Q755D1"/>
<evidence type="ECO:0000259" key="7">
    <source>
        <dbReference type="PROSITE" id="PS50016"/>
    </source>
</evidence>
<dbReference type="GeneID" id="4621669"/>
<dbReference type="InterPro" id="IPR001965">
    <property type="entry name" value="Znf_PHD"/>
</dbReference>
<organism evidence="10 11">
    <name type="scientific">Eremothecium gossypii (strain ATCC 10895 / CBS 109.51 / FGSC 9923 / NRRL Y-1056)</name>
    <name type="common">Yeast</name>
    <name type="synonym">Ashbya gossypii</name>
    <dbReference type="NCBI Taxonomy" id="284811"/>
    <lineage>
        <taxon>Eukaryota</taxon>
        <taxon>Fungi</taxon>
        <taxon>Dikarya</taxon>
        <taxon>Ascomycota</taxon>
        <taxon>Saccharomycotina</taxon>
        <taxon>Saccharomycetes</taxon>
        <taxon>Saccharomycetales</taxon>
        <taxon>Saccharomycetaceae</taxon>
        <taxon>Eremothecium</taxon>
    </lineage>
</organism>
<dbReference type="GO" id="GO:0004842">
    <property type="term" value="F:ubiquitin-protein transferase activity"/>
    <property type="evidence" value="ECO:0000318"/>
    <property type="project" value="GO_Central"/>
</dbReference>
<dbReference type="SMART" id="SM00249">
    <property type="entry name" value="PHD"/>
    <property type="match status" value="3"/>
</dbReference>
<sequence length="1453" mass="164912">MPEAPGSGGRRRNAAKKINYNEKMADAELARRIKQLEKGRGRGGARAGGRGRASNFKYQWYLQDRSVGWNFIPSLPPTCRKHSRFSNILELEEALVDVRRQVVVHGGSTLLRRDEHIYMVSEPPGEPYYIGRVMEFVGKTEFRKLIEDAVSEGVAHVFPARYFQARMNWYYRARDIQDNPQNADPRLLYASLHSDLCPLHSYRGKCTVVHRSDAEEGYATRPNYFVFDQLFDRYTLSYYDVWRTEKLLALGPGSKYLEALSERYPHVYVEEKYPLEHVVRRYIVGENVPDKVDGQLWDQRCGQCREWCEQAQSLRCDSCKVPLHLFCFDPPLDRKPAKGVSWICSDCVRTQNNETNSDQMSAAEESEFEKLSSVALRELGKGINLENWWFQYFGSRLVCHLQDCLSTALVLPYPIKCSRVGNKVQWSSCNEPEWLPRPYTGEECERGEDSSLELLWSLDTAKITPETLDAYLERCSSTLPEPLGITPQATNFLDMVLKALVDCRFDLEAAFTWCRNNMTRKTLKEPTLTEEEVEKFENAVAEHGSELHPVCKYVGSQPMSMIVRFYYYWKKTPNGRRIWGNFKGRSKRGRQKYDDGLPENTPSDSTRKRKRIATEKVEEVSKQWRHVDESCFDSEQISKVKACFQCMFCNVDYSPLWYRVTGGCDDEKVQSRMKTGVNEKTNTSEKAPSQQITKDDNKLTALCIRCARMWRRYAVKWHAPLDVLKRLNGPSMNNVQSNLQQFLDDPNESVVKTSPAQAQTKMVEWELVQDMELIIKQRLEIISNPERLIKMKRNCLSAHAQLNKLVKKLIPESLMSESDMKKELEVYIAHYAAELKKKEQKMQQKNKHLLSVKEHNLEAIGSKMKTELNSTTSVEQLGAVQKPKRQKTQKTLQNTAVLLDIPGISEPEFTEKITLDNNFEHIKIPEAIHNKLFGSMFNDNADHTEDLALINGQNNHQRQLSLRQSPFNSNDIPIVRHMQYEGILREYNSHNASYAVWRKNHSGAFTNVEKSGPNKSKSCTPPSSAGRSRAHTLVSVDNLMATNAVEPRDFCCICFGKFKTDEYELLCSNCGLNVHTYCYGVNKPRTSVSPGALWLCDPCSNDRNVLVSTNYQCTLCMAREIDHDSSRKRLKKAVPDALKPDVNGNWCHVICALFNEQIKFGSATNYQPVYNIGPTLLKNNGVKCGICTMLGGGLVRCDKCPFKFHVTCAQDSKNFTLCFKKYMVAIANSPTHVVDGDEIYTVKPKILCPQHHSDSNTGAYLPLNHTISSGAPLLQFYMENYKACTFVNSYTTIGLRAMEREACSLLLAQYDNLESPPHNGISKEATNKCVKCAATLALCWFENLCHSCSIVVAAESDVIEVDDTPVLPDQGTIDEALAEELLHGIDSTKLSIELNILHSAKGKRKGGRYGKRNLPKPSIDASNVVVQPMGTNLPPQTGVAITTTDTEPPNGAC</sequence>
<dbReference type="InterPro" id="IPR009057">
    <property type="entry name" value="Homeodomain-like_sf"/>
</dbReference>
<feature type="region of interest" description="Disordered" evidence="6">
    <location>
        <begin position="1007"/>
        <end position="1028"/>
    </location>
</feature>
<dbReference type="EMBL" id="AE016819">
    <property type="protein sequence ID" value="AAS53266.2"/>
    <property type="molecule type" value="Genomic_DNA"/>
</dbReference>
<dbReference type="Pfam" id="PF01426">
    <property type="entry name" value="BAH"/>
    <property type="match status" value="1"/>
</dbReference>
<dbReference type="FunFam" id="1.10.10.60:FF:000377">
    <property type="entry name" value="DNA-binding E3 ubiquitin-protein ligase"/>
    <property type="match status" value="1"/>
</dbReference>
<keyword evidence="5" id="KW-0175">Coiled coil</keyword>
<dbReference type="CDD" id="cd15497">
    <property type="entry name" value="PHD1_Snt2p_like"/>
    <property type="match status" value="1"/>
</dbReference>
<dbReference type="Gene3D" id="1.10.10.60">
    <property type="entry name" value="Homeodomain-like"/>
    <property type="match status" value="1"/>
</dbReference>
<dbReference type="HOGENOM" id="CLU_001514_2_0_1"/>
<dbReference type="SMART" id="SM00717">
    <property type="entry name" value="SANT"/>
    <property type="match status" value="1"/>
</dbReference>
<reference evidence="11" key="2">
    <citation type="journal article" date="2013" name="G3 (Bethesda)">
        <title>Genomes of Ashbya fungi isolated from insects reveal four mating-type loci, numerous translocations, lack of transposons, and distinct gene duplications.</title>
        <authorList>
            <person name="Dietrich F.S."/>
            <person name="Voegeli S."/>
            <person name="Kuo S."/>
            <person name="Philippsen P."/>
        </authorList>
    </citation>
    <scope>GENOME REANNOTATION</scope>
    <source>
        <strain evidence="11">ATCC 10895 / CBS 109.51 / FGSC 9923 / NRRL Y-1056</strain>
    </source>
</reference>
<protein>
    <submittedName>
        <fullName evidence="10">AFL108Cp</fullName>
    </submittedName>
</protein>
<dbReference type="GO" id="GO:0036205">
    <property type="term" value="P:histone catabolic process"/>
    <property type="evidence" value="ECO:0000318"/>
    <property type="project" value="GO_Central"/>
</dbReference>
<dbReference type="RefSeq" id="NP_985442.2">
    <property type="nucleotide sequence ID" value="NM_210796.2"/>
</dbReference>
<evidence type="ECO:0000259" key="9">
    <source>
        <dbReference type="PROSITE" id="PS51805"/>
    </source>
</evidence>
<dbReference type="PROSITE" id="PS51038">
    <property type="entry name" value="BAH"/>
    <property type="match status" value="1"/>
</dbReference>
<dbReference type="CDD" id="cd04710">
    <property type="entry name" value="BAH_fungalPHD"/>
    <property type="match status" value="1"/>
</dbReference>
<dbReference type="InterPro" id="IPR034732">
    <property type="entry name" value="EPHD"/>
</dbReference>
<dbReference type="PROSITE" id="PS50016">
    <property type="entry name" value="ZF_PHD_2"/>
    <property type="match status" value="2"/>
</dbReference>
<dbReference type="GO" id="GO:0008270">
    <property type="term" value="F:zinc ion binding"/>
    <property type="evidence" value="ECO:0007669"/>
    <property type="project" value="UniProtKB-KW"/>
</dbReference>
<dbReference type="InterPro" id="IPR011011">
    <property type="entry name" value="Znf_FYVE_PHD"/>
</dbReference>
<gene>
    <name evidence="10" type="ORF">AGOS_AFL108C</name>
</gene>
<dbReference type="OMA" id="WVMDEPP"/>
<evidence type="ECO:0000313" key="11">
    <source>
        <dbReference type="Proteomes" id="UP000000591"/>
    </source>
</evidence>
<dbReference type="FunCoup" id="Q755D1">
    <property type="interactions" value="74"/>
</dbReference>
<keyword evidence="1" id="KW-0479">Metal-binding</keyword>
<dbReference type="Pfam" id="PF00628">
    <property type="entry name" value="PHD"/>
    <property type="match status" value="1"/>
</dbReference>
<dbReference type="OrthoDB" id="336088at2759"/>
<evidence type="ECO:0000256" key="3">
    <source>
        <dbReference type="ARBA" id="ARBA00022833"/>
    </source>
</evidence>
<dbReference type="FunFam" id="2.30.30.490:FF:000025">
    <property type="entry name" value="E3 ubiquitin-protein ligase SNT2"/>
    <property type="match status" value="1"/>
</dbReference>
<dbReference type="InterPro" id="IPR001025">
    <property type="entry name" value="BAH_dom"/>
</dbReference>
<feature type="compositionally biased region" description="Polar residues" evidence="6">
    <location>
        <begin position="1007"/>
        <end position="1026"/>
    </location>
</feature>
<dbReference type="InterPro" id="IPR019787">
    <property type="entry name" value="Znf_PHD-finger"/>
</dbReference>
<evidence type="ECO:0000259" key="8">
    <source>
        <dbReference type="PROSITE" id="PS51038"/>
    </source>
</evidence>
<dbReference type="KEGG" id="ago:AGOS_AFL108C"/>